<feature type="compositionally biased region" description="Pro residues" evidence="1">
    <location>
        <begin position="140"/>
        <end position="150"/>
    </location>
</feature>
<feature type="region of interest" description="Disordered" evidence="1">
    <location>
        <begin position="105"/>
        <end position="169"/>
    </location>
</feature>
<protein>
    <submittedName>
        <fullName evidence="2">Uncharacterized protein</fullName>
    </submittedName>
</protein>
<proteinExistence type="predicted"/>
<sequence length="333" mass="32234">QPSAGLSVAVGASLVASTGGTSGGGVANAGTGTTCASHTSNTSQTSHTGHTSHAIPAGNVVHTVHTSSVGVTSPSSAHHHLSISSKGATYAPYTPSSAATTVCTPSGTAPLSTTPAPSPGAPQSIISTTTVTSLPTPTHSSPPSPPPPPTTVTGTSTTSTSGSWATGANGCSSTCSTTSTSAAITSSATQATIPLGPTTLAGALGTAVVSSAPVGHLTPTSVIAAPTTTPASSVTSETAFSLSGNELINSGLTHHSGGTPQSCIKPSDLLEPSTEVPSSRTGHGEIRDILDTSSGVSDLENRLVSLQLKSNMETPGLARALGPSVAASNFKTG</sequence>
<dbReference type="EMBL" id="CAAALY010108430">
    <property type="protein sequence ID" value="VEL30001.1"/>
    <property type="molecule type" value="Genomic_DNA"/>
</dbReference>
<comment type="caution">
    <text evidence="2">The sequence shown here is derived from an EMBL/GenBank/DDBJ whole genome shotgun (WGS) entry which is preliminary data.</text>
</comment>
<reference evidence="2" key="1">
    <citation type="submission" date="2018-11" db="EMBL/GenBank/DDBJ databases">
        <authorList>
            <consortium name="Pathogen Informatics"/>
        </authorList>
    </citation>
    <scope>NUCLEOTIDE SEQUENCE</scope>
</reference>
<evidence type="ECO:0000256" key="1">
    <source>
        <dbReference type="SAM" id="MobiDB-lite"/>
    </source>
</evidence>
<name>A0A448X7E8_9PLAT</name>
<dbReference type="AlphaFoldDB" id="A0A448X7E8"/>
<gene>
    <name evidence="2" type="ORF">PXEA_LOCUS23441</name>
</gene>
<dbReference type="Proteomes" id="UP000784294">
    <property type="component" value="Unassembled WGS sequence"/>
</dbReference>
<feature type="compositionally biased region" description="Low complexity" evidence="1">
    <location>
        <begin position="105"/>
        <end position="115"/>
    </location>
</feature>
<feature type="compositionally biased region" description="Low complexity" evidence="1">
    <location>
        <begin position="127"/>
        <end position="139"/>
    </location>
</feature>
<feature type="compositionally biased region" description="Low complexity" evidence="1">
    <location>
        <begin position="151"/>
        <end position="163"/>
    </location>
</feature>
<evidence type="ECO:0000313" key="3">
    <source>
        <dbReference type="Proteomes" id="UP000784294"/>
    </source>
</evidence>
<organism evidence="2 3">
    <name type="scientific">Protopolystoma xenopodis</name>
    <dbReference type="NCBI Taxonomy" id="117903"/>
    <lineage>
        <taxon>Eukaryota</taxon>
        <taxon>Metazoa</taxon>
        <taxon>Spiralia</taxon>
        <taxon>Lophotrochozoa</taxon>
        <taxon>Platyhelminthes</taxon>
        <taxon>Monogenea</taxon>
        <taxon>Polyopisthocotylea</taxon>
        <taxon>Polystomatidea</taxon>
        <taxon>Polystomatidae</taxon>
        <taxon>Protopolystoma</taxon>
    </lineage>
</organism>
<evidence type="ECO:0000313" key="2">
    <source>
        <dbReference type="EMBL" id="VEL30001.1"/>
    </source>
</evidence>
<keyword evidence="3" id="KW-1185">Reference proteome</keyword>
<feature type="non-terminal residue" evidence="2">
    <location>
        <position position="1"/>
    </location>
</feature>
<feature type="compositionally biased region" description="Low complexity" evidence="1">
    <location>
        <begin position="35"/>
        <end position="53"/>
    </location>
</feature>
<accession>A0A448X7E8</accession>
<feature type="region of interest" description="Disordered" evidence="1">
    <location>
        <begin position="35"/>
        <end position="54"/>
    </location>
</feature>